<dbReference type="AlphaFoldDB" id="A0A3S2WXM6"/>
<gene>
    <name evidence="1" type="ORF">ENE75_22345</name>
</gene>
<sequence length="407" mass="44680">MDIGPFFTLTGFAKAEMVRGSNVCDECQKEPNENRQREWADPLVYGKAYGSDTSTTVLFQPYLGMQVDLPNGFKAVGLLSQRWRDGKVDIEGAIYERNIGVRHEEYGTLSIGAMTSRSWAVADFPYASDFGISDAWASSGAGYALLGHALRYTSRIMDVMDGDLVLEATYDTGPSGWDRNDPWMLEFWGKYTRGGLMIDASVQVSRNGQPVSWGHAPFFGLTTNPADDDILGGSSQGIFQLMARYYFTPKIEATAGVRFNRWSGAYAVPTTFGRGGLWNNMFNVDWGGTDANGVPNPGYPARTTDLMAGVRYLHGKWAFNTGMVYLGKASTDNPSERGQSNSALINTVGVDYNFGHGIRFYGLAGMVHYDRKGLAPLSMPSHNAFTNVDPRVATRGNWFGVGAVFTF</sequence>
<accession>A0A3S2WXM6</accession>
<dbReference type="Proteomes" id="UP000288178">
    <property type="component" value="Unassembled WGS sequence"/>
</dbReference>
<dbReference type="Gene3D" id="2.40.160.10">
    <property type="entry name" value="Porin"/>
    <property type="match status" value="1"/>
</dbReference>
<evidence type="ECO:0000313" key="2">
    <source>
        <dbReference type="Proteomes" id="UP000288178"/>
    </source>
</evidence>
<evidence type="ECO:0008006" key="3">
    <source>
        <dbReference type="Google" id="ProtNLM"/>
    </source>
</evidence>
<comment type="caution">
    <text evidence="1">The sequence shown here is derived from an EMBL/GenBank/DDBJ whole genome shotgun (WGS) entry which is preliminary data.</text>
</comment>
<dbReference type="SUPFAM" id="SSF56935">
    <property type="entry name" value="Porins"/>
    <property type="match status" value="1"/>
</dbReference>
<keyword evidence="2" id="KW-1185">Reference proteome</keyword>
<protein>
    <recommendedName>
        <fullName evidence="3">Porin</fullName>
    </recommendedName>
</protein>
<dbReference type="EMBL" id="SACT01000010">
    <property type="protein sequence ID" value="RVT48436.1"/>
    <property type="molecule type" value="Genomic_DNA"/>
</dbReference>
<evidence type="ECO:0000313" key="1">
    <source>
        <dbReference type="EMBL" id="RVT48436.1"/>
    </source>
</evidence>
<name>A0A3S2WXM6_9BURK</name>
<reference evidence="1 2" key="1">
    <citation type="submission" date="2019-01" db="EMBL/GenBank/DDBJ databases">
        <authorList>
            <person name="Chen W.-M."/>
        </authorList>
    </citation>
    <scope>NUCLEOTIDE SEQUENCE [LARGE SCALE GENOMIC DNA]</scope>
    <source>
        <strain evidence="1 2">ICH-3</strain>
    </source>
</reference>
<dbReference type="InterPro" id="IPR023614">
    <property type="entry name" value="Porin_dom_sf"/>
</dbReference>
<proteinExistence type="predicted"/>
<organism evidence="1 2">
    <name type="scientific">Rubrivivax albus</name>
    <dbReference type="NCBI Taxonomy" id="2499835"/>
    <lineage>
        <taxon>Bacteria</taxon>
        <taxon>Pseudomonadati</taxon>
        <taxon>Pseudomonadota</taxon>
        <taxon>Betaproteobacteria</taxon>
        <taxon>Burkholderiales</taxon>
        <taxon>Sphaerotilaceae</taxon>
        <taxon>Rubrivivax</taxon>
    </lineage>
</organism>